<proteinExistence type="predicted"/>
<organism evidence="2">
    <name type="scientific">Streptomyces anulatus</name>
    <name type="common">Streptomyces chrysomallus</name>
    <dbReference type="NCBI Taxonomy" id="1892"/>
    <lineage>
        <taxon>Bacteria</taxon>
        <taxon>Bacillati</taxon>
        <taxon>Actinomycetota</taxon>
        <taxon>Actinomycetes</taxon>
        <taxon>Kitasatosporales</taxon>
        <taxon>Streptomycetaceae</taxon>
        <taxon>Streptomyces</taxon>
    </lineage>
</organism>
<evidence type="ECO:0000313" key="2">
    <source>
        <dbReference type="EMBL" id="NEB83857.1"/>
    </source>
</evidence>
<accession>A0A6G3SLG1</accession>
<keyword evidence="1" id="KW-0732">Signal</keyword>
<dbReference type="Pfam" id="PF03995">
    <property type="entry name" value="Inhibitor_I36"/>
    <property type="match status" value="1"/>
</dbReference>
<sequence>MKFKAAALAAALTAGLTMTAVPAAATPTAPGAQAAWDCPAGSICLYDEAGGVGRFYTATDGCWFDNIGLAGGGDRATSIYNRTRHRVNLANWNGSAWEHLVHANPGQGFTLPASADNRTDAVHVIC</sequence>
<evidence type="ECO:0000256" key="1">
    <source>
        <dbReference type="SAM" id="SignalP"/>
    </source>
</evidence>
<evidence type="ECO:0000313" key="3">
    <source>
        <dbReference type="EMBL" id="NEB99470.1"/>
    </source>
</evidence>
<reference evidence="2 4" key="1">
    <citation type="submission" date="2020-01" db="EMBL/GenBank/DDBJ databases">
        <title>Insect and environment-associated Actinomycetes.</title>
        <authorList>
            <person name="Currrie C."/>
            <person name="Chevrette M."/>
            <person name="Carlson C."/>
            <person name="Stubbendieck R."/>
            <person name="Wendt-Pienkowski E."/>
        </authorList>
    </citation>
    <scope>NUCLEOTIDE SEQUENCE</scope>
    <source>
        <strain evidence="2">SID505</strain>
        <strain evidence="3 4">SID7903</strain>
    </source>
</reference>
<dbReference type="RefSeq" id="WP_087766190.1">
    <property type="nucleotide sequence ID" value="NZ_CBDRIV010000049.1"/>
</dbReference>
<feature type="chain" id="PRO_5036385168" evidence="1">
    <location>
        <begin position="26"/>
        <end position="126"/>
    </location>
</feature>
<dbReference type="EMBL" id="JAAGMS010000177">
    <property type="protein sequence ID" value="NEB99470.1"/>
    <property type="molecule type" value="Genomic_DNA"/>
</dbReference>
<gene>
    <name evidence="2" type="ORF">G3I43_06640</name>
    <name evidence="3" type="ORF">G3I58_16025</name>
</gene>
<protein>
    <submittedName>
        <fullName evidence="2">Peptidase inhibitor family I36 protein</fullName>
    </submittedName>
</protein>
<name>A0A6G3SLG1_STRAQ</name>
<comment type="caution">
    <text evidence="2">The sequence shown here is derived from an EMBL/GenBank/DDBJ whole genome shotgun (WGS) entry which is preliminary data.</text>
</comment>
<dbReference type="Proteomes" id="UP000470951">
    <property type="component" value="Unassembled WGS sequence"/>
</dbReference>
<dbReference type="EMBL" id="JAAGMK010000162">
    <property type="protein sequence ID" value="NEB83857.1"/>
    <property type="molecule type" value="Genomic_DNA"/>
</dbReference>
<feature type="signal peptide" evidence="1">
    <location>
        <begin position="1"/>
        <end position="25"/>
    </location>
</feature>
<evidence type="ECO:0000313" key="4">
    <source>
        <dbReference type="Proteomes" id="UP000470951"/>
    </source>
</evidence>
<dbReference type="AlphaFoldDB" id="A0A6G3SLG1"/>